<keyword evidence="4" id="KW-0217">Developmental protein</keyword>
<comment type="similarity">
    <text evidence="1 4">Belongs to the Frigida family.</text>
</comment>
<proteinExistence type="inferred from homology"/>
<feature type="region of interest" description="Disordered" evidence="5">
    <location>
        <begin position="445"/>
        <end position="477"/>
    </location>
</feature>
<dbReference type="STRING" id="56857.A0A200QKK8"/>
<accession>A0A200QKK8</accession>
<keyword evidence="3 4" id="KW-0287">Flowering</keyword>
<evidence type="ECO:0000256" key="2">
    <source>
        <dbReference type="ARBA" id="ARBA00022782"/>
    </source>
</evidence>
<dbReference type="GO" id="GO:0009908">
    <property type="term" value="P:flower development"/>
    <property type="evidence" value="ECO:0007669"/>
    <property type="project" value="UniProtKB-KW"/>
</dbReference>
<dbReference type="PANTHER" id="PTHR31791:SF41">
    <property type="entry name" value="FRIGIDA-LIKE PROTEIN"/>
    <property type="match status" value="1"/>
</dbReference>
<dbReference type="AlphaFoldDB" id="A0A200QKK8"/>
<evidence type="ECO:0000313" key="7">
    <source>
        <dbReference type="Proteomes" id="UP000195402"/>
    </source>
</evidence>
<reference evidence="6 7" key="1">
    <citation type="journal article" date="2017" name="Mol. Plant">
        <title>The Genome of Medicinal Plant Macleaya cordata Provides New Insights into Benzylisoquinoline Alkaloids Metabolism.</title>
        <authorList>
            <person name="Liu X."/>
            <person name="Liu Y."/>
            <person name="Huang P."/>
            <person name="Ma Y."/>
            <person name="Qing Z."/>
            <person name="Tang Q."/>
            <person name="Cao H."/>
            <person name="Cheng P."/>
            <person name="Zheng Y."/>
            <person name="Yuan Z."/>
            <person name="Zhou Y."/>
            <person name="Liu J."/>
            <person name="Tang Z."/>
            <person name="Zhuo Y."/>
            <person name="Zhang Y."/>
            <person name="Yu L."/>
            <person name="Huang J."/>
            <person name="Yang P."/>
            <person name="Peng Q."/>
            <person name="Zhang J."/>
            <person name="Jiang W."/>
            <person name="Zhang Z."/>
            <person name="Lin K."/>
            <person name="Ro D.K."/>
            <person name="Chen X."/>
            <person name="Xiong X."/>
            <person name="Shang Y."/>
            <person name="Huang S."/>
            <person name="Zeng J."/>
        </authorList>
    </citation>
    <scope>NUCLEOTIDE SEQUENCE [LARGE SCALE GENOMIC DNA]</scope>
    <source>
        <strain evidence="7">cv. BLH2017</strain>
        <tissue evidence="6">Root</tissue>
    </source>
</reference>
<name>A0A200QKK8_MACCD</name>
<evidence type="ECO:0000256" key="4">
    <source>
        <dbReference type="RuleBase" id="RU364012"/>
    </source>
</evidence>
<sequence>MIGAEPVALDGEESPTSIFEQLGKAFIELEANSGASENMVLLKEIEEYFDNLERWLNKGFNDLEEKEKAFVEKKSEIRALVAEREAAVAAKEQALVDRVQELKDTAVAAIMETREKSGKHAVAVDFHVAAKEQALVDRVRELKDTAAVAIMEARDKSGKHTVAVDFQPRRELTRFCRQMDAKGLLNYIMEKRKNIVAIREEIPVALKSATEPARLVLDSLEGFYPPDQTTNGNKRDAASLLCMRKSCVMLMESVAPLLVGADDPLNPETKQQAKAIADKWKPRLDVDAANGNSSLEAEAFLQLLATFRITSEFDEEELCELVLAVAHRWQAPDLCRSLGLTHKMPVVVEKLINSRREIDAVHFVQAFKLTENFPPVPLLKAYLKDLRRNLLRKLRNAREAVGVQDDANAQELAALKDVIRCVEAHKLQADYPLDPLQKRVAQLEKSKSNKKKRMGEVLVKHQQPKRARANGGRHHGPWVPVDLQLQPPPIYHDRWSLHGSCREEVSSSYQPSYF</sequence>
<dbReference type="Pfam" id="PF07899">
    <property type="entry name" value="Frigida"/>
    <property type="match status" value="1"/>
</dbReference>
<dbReference type="OMA" id="TNELHTG"/>
<comment type="caution">
    <text evidence="6">The sequence shown here is derived from an EMBL/GenBank/DDBJ whole genome shotgun (WGS) entry which is preliminary data.</text>
</comment>
<protein>
    <recommendedName>
        <fullName evidence="4">FRIGIDA-like protein</fullName>
    </recommendedName>
</protein>
<evidence type="ECO:0000256" key="5">
    <source>
        <dbReference type="SAM" id="MobiDB-lite"/>
    </source>
</evidence>
<gene>
    <name evidence="6" type="ORF">BVC80_7757g3</name>
</gene>
<organism evidence="6 7">
    <name type="scientific">Macleaya cordata</name>
    <name type="common">Five-seeded plume-poppy</name>
    <name type="synonym">Bocconia cordata</name>
    <dbReference type="NCBI Taxonomy" id="56857"/>
    <lineage>
        <taxon>Eukaryota</taxon>
        <taxon>Viridiplantae</taxon>
        <taxon>Streptophyta</taxon>
        <taxon>Embryophyta</taxon>
        <taxon>Tracheophyta</taxon>
        <taxon>Spermatophyta</taxon>
        <taxon>Magnoliopsida</taxon>
        <taxon>Ranunculales</taxon>
        <taxon>Papaveraceae</taxon>
        <taxon>Papaveroideae</taxon>
        <taxon>Macleaya</taxon>
    </lineage>
</organism>
<feature type="compositionally biased region" description="Basic residues" evidence="5">
    <location>
        <begin position="462"/>
        <end position="476"/>
    </location>
</feature>
<evidence type="ECO:0000313" key="6">
    <source>
        <dbReference type="EMBL" id="OVA10952.1"/>
    </source>
</evidence>
<dbReference type="InterPro" id="IPR012474">
    <property type="entry name" value="Frigida"/>
</dbReference>
<keyword evidence="2 4" id="KW-0221">Differentiation</keyword>
<evidence type="ECO:0000256" key="3">
    <source>
        <dbReference type="ARBA" id="ARBA00023089"/>
    </source>
</evidence>
<dbReference type="InParanoid" id="A0A200QKK8"/>
<dbReference type="Proteomes" id="UP000195402">
    <property type="component" value="Unassembled WGS sequence"/>
</dbReference>
<dbReference type="OrthoDB" id="1930990at2759"/>
<dbReference type="GO" id="GO:0030154">
    <property type="term" value="P:cell differentiation"/>
    <property type="evidence" value="ECO:0007669"/>
    <property type="project" value="UniProtKB-KW"/>
</dbReference>
<keyword evidence="7" id="KW-1185">Reference proteome</keyword>
<evidence type="ECO:0000256" key="1">
    <source>
        <dbReference type="ARBA" id="ARBA00008956"/>
    </source>
</evidence>
<dbReference type="EMBL" id="MVGT01001758">
    <property type="protein sequence ID" value="OVA10952.1"/>
    <property type="molecule type" value="Genomic_DNA"/>
</dbReference>
<dbReference type="PANTHER" id="PTHR31791">
    <property type="entry name" value="FRIGIDA-LIKE PROTEIN 3-RELATED"/>
    <property type="match status" value="1"/>
</dbReference>